<evidence type="ECO:0000313" key="4">
    <source>
        <dbReference type="EMBL" id="MVQ47266.1"/>
    </source>
</evidence>
<evidence type="ECO:0000313" key="5">
    <source>
        <dbReference type="EMBL" id="RHA66217.1"/>
    </source>
</evidence>
<gene>
    <name evidence="5" type="ORF">DW927_11800</name>
    <name evidence="4" type="ORF">GCK47_16635</name>
</gene>
<reference evidence="4 7" key="2">
    <citation type="submission" date="2019-10" db="EMBL/GenBank/DDBJ databases">
        <title>Roseburia spp. ameliorate alcoholic fatty liver via restoration of gut barrier function.</title>
        <authorList>
            <person name="Seo B."/>
            <person name="Ko G."/>
        </authorList>
    </citation>
    <scope>NUCLEOTIDE SEQUENCE [LARGE SCALE GENOMIC DNA]</scope>
    <source>
        <strain evidence="4 7">SNUG30017</strain>
    </source>
</reference>
<proteinExistence type="predicted"/>
<dbReference type="Gene3D" id="3.90.70.10">
    <property type="entry name" value="Cysteine proteinases"/>
    <property type="match status" value="1"/>
</dbReference>
<dbReference type="PROSITE" id="PS51257">
    <property type="entry name" value="PROKAR_LIPOPROTEIN"/>
    <property type="match status" value="1"/>
</dbReference>
<dbReference type="EMBL" id="QSFP01000013">
    <property type="protein sequence ID" value="RHA66217.1"/>
    <property type="molecule type" value="Genomic_DNA"/>
</dbReference>
<keyword evidence="2" id="KW-0732">Signal</keyword>
<reference evidence="5 6" key="1">
    <citation type="submission" date="2018-08" db="EMBL/GenBank/DDBJ databases">
        <title>A genome reference for cultivated species of the human gut microbiota.</title>
        <authorList>
            <person name="Zou Y."/>
            <person name="Xue W."/>
            <person name="Luo G."/>
        </authorList>
    </citation>
    <scope>NUCLEOTIDE SEQUENCE [LARGE SCALE GENOMIC DNA]</scope>
    <source>
        <strain evidence="5 6">AM43-11</strain>
    </source>
</reference>
<dbReference type="Proteomes" id="UP000479531">
    <property type="component" value="Unassembled WGS sequence"/>
</dbReference>
<protein>
    <recommendedName>
        <fullName evidence="3">Peptidase C39 domain-containing protein</fullName>
    </recommendedName>
</protein>
<feature type="compositionally biased region" description="Low complexity" evidence="1">
    <location>
        <begin position="21"/>
        <end position="32"/>
    </location>
</feature>
<feature type="compositionally biased region" description="Polar residues" evidence="1">
    <location>
        <begin position="33"/>
        <end position="46"/>
    </location>
</feature>
<dbReference type="AlphaFoldDB" id="A0A413SFT0"/>
<comment type="caution">
    <text evidence="5">The sequence shown here is derived from an EMBL/GenBank/DDBJ whole genome shotgun (WGS) entry which is preliminary data.</text>
</comment>
<dbReference type="GO" id="GO:0006508">
    <property type="term" value="P:proteolysis"/>
    <property type="evidence" value="ECO:0007669"/>
    <property type="project" value="InterPro"/>
</dbReference>
<dbReference type="RefSeq" id="WP_118591664.1">
    <property type="nucleotide sequence ID" value="NZ_JADNLD010000029.1"/>
</dbReference>
<dbReference type="InterPro" id="IPR005074">
    <property type="entry name" value="Peptidase_C39"/>
</dbReference>
<name>A0A413SFT0_9FIRM</name>
<dbReference type="Proteomes" id="UP000284465">
    <property type="component" value="Unassembled WGS sequence"/>
</dbReference>
<evidence type="ECO:0000256" key="2">
    <source>
        <dbReference type="SAM" id="SignalP"/>
    </source>
</evidence>
<evidence type="ECO:0000256" key="1">
    <source>
        <dbReference type="SAM" id="MobiDB-lite"/>
    </source>
</evidence>
<accession>A0A413SFT0</accession>
<dbReference type="EMBL" id="WGGT01000028">
    <property type="protein sequence ID" value="MVQ47266.1"/>
    <property type="molecule type" value="Genomic_DNA"/>
</dbReference>
<feature type="chain" id="PRO_5044602433" description="Peptidase C39 domain-containing protein" evidence="2">
    <location>
        <begin position="20"/>
        <end position="234"/>
    </location>
</feature>
<feature type="region of interest" description="Disordered" evidence="1">
    <location>
        <begin position="21"/>
        <end position="46"/>
    </location>
</feature>
<organism evidence="5 6">
    <name type="scientific">Roseburia intestinalis</name>
    <dbReference type="NCBI Taxonomy" id="166486"/>
    <lineage>
        <taxon>Bacteria</taxon>
        <taxon>Bacillati</taxon>
        <taxon>Bacillota</taxon>
        <taxon>Clostridia</taxon>
        <taxon>Lachnospirales</taxon>
        <taxon>Lachnospiraceae</taxon>
        <taxon>Roseburia</taxon>
    </lineage>
</organism>
<dbReference type="GO" id="GO:0005524">
    <property type="term" value="F:ATP binding"/>
    <property type="evidence" value="ECO:0007669"/>
    <property type="project" value="InterPro"/>
</dbReference>
<dbReference type="GO" id="GO:0016020">
    <property type="term" value="C:membrane"/>
    <property type="evidence" value="ECO:0007669"/>
    <property type="project" value="InterPro"/>
</dbReference>
<sequence length="234" mass="26072">MKKILLFSITLCLTCTLSACSNSSSKANKASNQTEDIYETSSQTNDYSSDTLSHIEVLQSDGPGKEFLNVPLYYNEDYPAIQKEYQSTSAMSLLTCLSMINSYYSSSYVTPTEYSTAHESILSATVDQNISDMAKSVNMTVDKYNFDTEKLSDLLVTDRKLVLLYIPHSSKFGSYSSFLILTGADAGDIFVRDPNSNNSNLYRPLTEPSCDYFTLCEQASSSSFMYVFNDIPTK</sequence>
<evidence type="ECO:0000259" key="3">
    <source>
        <dbReference type="Pfam" id="PF03412"/>
    </source>
</evidence>
<evidence type="ECO:0000313" key="7">
    <source>
        <dbReference type="Proteomes" id="UP000479531"/>
    </source>
</evidence>
<dbReference type="Pfam" id="PF03412">
    <property type="entry name" value="Peptidase_C39"/>
    <property type="match status" value="1"/>
</dbReference>
<feature type="domain" description="Peptidase C39" evidence="3">
    <location>
        <begin position="85"/>
        <end position="201"/>
    </location>
</feature>
<dbReference type="GO" id="GO:0008233">
    <property type="term" value="F:peptidase activity"/>
    <property type="evidence" value="ECO:0007669"/>
    <property type="project" value="InterPro"/>
</dbReference>
<evidence type="ECO:0000313" key="6">
    <source>
        <dbReference type="Proteomes" id="UP000284465"/>
    </source>
</evidence>
<feature type="signal peptide" evidence="2">
    <location>
        <begin position="1"/>
        <end position="19"/>
    </location>
</feature>